<dbReference type="CDD" id="cd14014">
    <property type="entry name" value="STKc_PknB_like"/>
    <property type="match status" value="1"/>
</dbReference>
<dbReference type="InterPro" id="IPR008271">
    <property type="entry name" value="Ser/Thr_kinase_AS"/>
</dbReference>
<dbReference type="PANTHER" id="PTHR43289">
    <property type="entry name" value="MITOGEN-ACTIVATED PROTEIN KINASE KINASE KINASE 20-RELATED"/>
    <property type="match status" value="1"/>
</dbReference>
<keyword evidence="3" id="KW-0418">Kinase</keyword>
<dbReference type="InterPro" id="IPR029030">
    <property type="entry name" value="Caspase-like_dom_sf"/>
</dbReference>
<keyword evidence="8" id="KW-1185">Reference proteome</keyword>
<dbReference type="PROSITE" id="PS00107">
    <property type="entry name" value="PROTEIN_KINASE_ATP"/>
    <property type="match status" value="1"/>
</dbReference>
<evidence type="ECO:0000259" key="6">
    <source>
        <dbReference type="PROSITE" id="PS50011"/>
    </source>
</evidence>
<dbReference type="PANTHER" id="PTHR43289:SF34">
    <property type="entry name" value="SERINE_THREONINE-PROTEIN KINASE YBDM-RELATED"/>
    <property type="match status" value="1"/>
</dbReference>
<dbReference type="InterPro" id="IPR017441">
    <property type="entry name" value="Protein_kinase_ATP_BS"/>
</dbReference>
<sequence>MSSKIAILVGINDYAGRWEQLTCSENDAGELAALLSMEEYGYHVRTLLNSEATKAAIMREILEARSGGFKSILFYFSGHGAATDFGTYLVTHDNADFDEGLEIRKVIELMSSGDAGQENLAIFDCCHSGTATTASRTPYILRNLLNPDVQDVLRPGAQSVAVIAACTSQQLAWEERNSGHGIFTHYLIQAMMGEAVDYEGNLTAFTAYDFISRNMATHGLYGEERQKPVFGGHLSGRLILGTGLPPALPPPLPEDMFREIEESASAFLDEYSSFKSRYNPSEWRTVGHSECSRKLESIDKWFEKRTATPGLAQRSAFQQAQETLLRFRTELGYVERGTAVPEGSLEERIGEGGFGTVWKVVDEATQQSRALKIYHPHEMYNPEKSRRFENGYDAMRMLHHPQIVGVHRYSRCPTGFTMDFIDGQNLRTLQPSSFMEPAEVLQLLWQIADAIDYAHKHDVIHRDIKPENIVCEHQADGAWKPFLTDFDLAWFSTNTQRATKTAMGVVYYAAPEQFFAFDPKAALAKTPALDVFSFGQLLFFCITGRDPDPVRLEANQELLKETSFRHGFDNKGALELGALYADATVWDHSKRLQSFTPIVTRIRNIEADLLHTKEDTPLSKTNFVAELIALLANRPVADNSTTSYVSSSGTWEISFELLDKRKGKGYHPLLKALFAPQGRIGFENTKNDQMRKTLNKRLEDAIRGMPATRRSGTWGTYQVYVDISLNKLDRNNVKKASEVITASLSALAV</sequence>
<evidence type="ECO:0000256" key="5">
    <source>
        <dbReference type="PROSITE-ProRule" id="PRU10141"/>
    </source>
</evidence>
<dbReference type="PROSITE" id="PS00108">
    <property type="entry name" value="PROTEIN_KINASE_ST"/>
    <property type="match status" value="1"/>
</dbReference>
<evidence type="ECO:0000256" key="3">
    <source>
        <dbReference type="ARBA" id="ARBA00022777"/>
    </source>
</evidence>
<dbReference type="Pfam" id="PF00069">
    <property type="entry name" value="Pkinase"/>
    <property type="match status" value="1"/>
</dbReference>
<keyword evidence="1" id="KW-0808">Transferase</keyword>
<dbReference type="Pfam" id="PF00656">
    <property type="entry name" value="Peptidase_C14"/>
    <property type="match status" value="1"/>
</dbReference>
<gene>
    <name evidence="7" type="ORF">LXN57_25130</name>
</gene>
<dbReference type="SUPFAM" id="SSF52129">
    <property type="entry name" value="Caspase-like"/>
    <property type="match status" value="1"/>
</dbReference>
<dbReference type="InterPro" id="IPR011009">
    <property type="entry name" value="Kinase-like_dom_sf"/>
</dbReference>
<comment type="caution">
    <text evidence="7">The sequence shown here is derived from an EMBL/GenBank/DDBJ whole genome shotgun (WGS) entry which is preliminary data.</text>
</comment>
<dbReference type="Gene3D" id="1.10.510.10">
    <property type="entry name" value="Transferase(Phosphotransferase) domain 1"/>
    <property type="match status" value="1"/>
</dbReference>
<proteinExistence type="predicted"/>
<organism evidence="7 8">
    <name type="scientific">Paractinoplanes hotanensis</name>
    <dbReference type="NCBI Taxonomy" id="2906497"/>
    <lineage>
        <taxon>Bacteria</taxon>
        <taxon>Bacillati</taxon>
        <taxon>Actinomycetota</taxon>
        <taxon>Actinomycetes</taxon>
        <taxon>Micromonosporales</taxon>
        <taxon>Micromonosporaceae</taxon>
        <taxon>Paractinoplanes</taxon>
    </lineage>
</organism>
<keyword evidence="4 5" id="KW-0067">ATP-binding</keyword>
<dbReference type="InterPro" id="IPR000719">
    <property type="entry name" value="Prot_kinase_dom"/>
</dbReference>
<dbReference type="Proteomes" id="UP001523216">
    <property type="component" value="Unassembled WGS sequence"/>
</dbReference>
<dbReference type="EMBL" id="JAMQOL010000035">
    <property type="protein sequence ID" value="MCM4080863.1"/>
    <property type="molecule type" value="Genomic_DNA"/>
</dbReference>
<dbReference type="PROSITE" id="PS50011">
    <property type="entry name" value="PROTEIN_KINASE_DOM"/>
    <property type="match status" value="1"/>
</dbReference>
<dbReference type="SMART" id="SM00220">
    <property type="entry name" value="S_TKc"/>
    <property type="match status" value="1"/>
</dbReference>
<feature type="binding site" evidence="5">
    <location>
        <position position="372"/>
    </location>
    <ligand>
        <name>ATP</name>
        <dbReference type="ChEBI" id="CHEBI:30616"/>
    </ligand>
</feature>
<keyword evidence="2 5" id="KW-0547">Nucleotide-binding</keyword>
<name>A0ABT0Y4A1_9ACTN</name>
<evidence type="ECO:0000313" key="8">
    <source>
        <dbReference type="Proteomes" id="UP001523216"/>
    </source>
</evidence>
<feature type="domain" description="Protein kinase" evidence="6">
    <location>
        <begin position="343"/>
        <end position="631"/>
    </location>
</feature>
<dbReference type="Gene3D" id="3.40.50.1460">
    <property type="match status" value="1"/>
</dbReference>
<dbReference type="RefSeq" id="WP_251800643.1">
    <property type="nucleotide sequence ID" value="NZ_JAMQOL010000035.1"/>
</dbReference>
<evidence type="ECO:0000313" key="7">
    <source>
        <dbReference type="EMBL" id="MCM4080863.1"/>
    </source>
</evidence>
<evidence type="ECO:0000256" key="4">
    <source>
        <dbReference type="ARBA" id="ARBA00022840"/>
    </source>
</evidence>
<accession>A0ABT0Y4A1</accession>
<evidence type="ECO:0000256" key="1">
    <source>
        <dbReference type="ARBA" id="ARBA00022679"/>
    </source>
</evidence>
<evidence type="ECO:0000256" key="2">
    <source>
        <dbReference type="ARBA" id="ARBA00022741"/>
    </source>
</evidence>
<reference evidence="7 8" key="1">
    <citation type="submission" date="2022-06" db="EMBL/GenBank/DDBJ databases">
        <title>Actinoplanes abujensis sp. nov., isolated from Nigerian arid soil.</title>
        <authorList>
            <person name="Ding P."/>
        </authorList>
    </citation>
    <scope>NUCLEOTIDE SEQUENCE [LARGE SCALE GENOMIC DNA]</scope>
    <source>
        <strain evidence="8">TRM88002</strain>
    </source>
</reference>
<dbReference type="SUPFAM" id="SSF56112">
    <property type="entry name" value="Protein kinase-like (PK-like)"/>
    <property type="match status" value="1"/>
</dbReference>
<protein>
    <submittedName>
        <fullName evidence="7">Caspase family protein</fullName>
    </submittedName>
</protein>
<dbReference type="InterPro" id="IPR011600">
    <property type="entry name" value="Pept_C14_caspase"/>
</dbReference>